<proteinExistence type="predicted"/>
<dbReference type="Proteomes" id="UP000238479">
    <property type="component" value="Chromosome 3"/>
</dbReference>
<dbReference type="AlphaFoldDB" id="A0A2P6R928"/>
<accession>A0A2P6R928</accession>
<evidence type="ECO:0000313" key="1">
    <source>
        <dbReference type="EMBL" id="PRQ42938.1"/>
    </source>
</evidence>
<dbReference type="EMBL" id="PDCK01000041">
    <property type="protein sequence ID" value="PRQ42938.1"/>
    <property type="molecule type" value="Genomic_DNA"/>
</dbReference>
<protein>
    <submittedName>
        <fullName evidence="1">Uncharacterized protein</fullName>
    </submittedName>
</protein>
<reference evidence="1 2" key="1">
    <citation type="journal article" date="2018" name="Nat. Genet.">
        <title>The Rosa genome provides new insights in the design of modern roses.</title>
        <authorList>
            <person name="Bendahmane M."/>
        </authorList>
    </citation>
    <scope>NUCLEOTIDE SEQUENCE [LARGE SCALE GENOMIC DNA]</scope>
    <source>
        <strain evidence="2">cv. Old Blush</strain>
    </source>
</reference>
<name>A0A2P6R928_ROSCH</name>
<evidence type="ECO:0000313" key="2">
    <source>
        <dbReference type="Proteomes" id="UP000238479"/>
    </source>
</evidence>
<dbReference type="Gramene" id="PRQ42938">
    <property type="protein sequence ID" value="PRQ42938"/>
    <property type="gene ID" value="RchiOBHm_Chr3g0463061"/>
</dbReference>
<comment type="caution">
    <text evidence="1">The sequence shown here is derived from an EMBL/GenBank/DDBJ whole genome shotgun (WGS) entry which is preliminary data.</text>
</comment>
<keyword evidence="2" id="KW-1185">Reference proteome</keyword>
<gene>
    <name evidence="1" type="ORF">RchiOBHm_Chr3g0463061</name>
</gene>
<organism evidence="1 2">
    <name type="scientific">Rosa chinensis</name>
    <name type="common">China rose</name>
    <dbReference type="NCBI Taxonomy" id="74649"/>
    <lineage>
        <taxon>Eukaryota</taxon>
        <taxon>Viridiplantae</taxon>
        <taxon>Streptophyta</taxon>
        <taxon>Embryophyta</taxon>
        <taxon>Tracheophyta</taxon>
        <taxon>Spermatophyta</taxon>
        <taxon>Magnoliopsida</taxon>
        <taxon>eudicotyledons</taxon>
        <taxon>Gunneridae</taxon>
        <taxon>Pentapetalae</taxon>
        <taxon>rosids</taxon>
        <taxon>fabids</taxon>
        <taxon>Rosales</taxon>
        <taxon>Rosaceae</taxon>
        <taxon>Rosoideae</taxon>
        <taxon>Rosoideae incertae sedis</taxon>
        <taxon>Rosa</taxon>
    </lineage>
</organism>
<sequence>MGNRSWFGSWAGGQAWFEVGYRVWHYGHFQIIRHVDMWVHTVVLHFYAVGCRCELAFTVMNYQSIFVNINLLYLQ</sequence>